<dbReference type="InterPro" id="IPR032695">
    <property type="entry name" value="Integrin_dom_sf"/>
</dbReference>
<evidence type="ECO:0000256" key="10">
    <source>
        <dbReference type="ARBA" id="ARBA00023170"/>
    </source>
</evidence>
<feature type="repeat" description="FG-GAP" evidence="12">
    <location>
        <begin position="322"/>
        <end position="383"/>
    </location>
</feature>
<dbReference type="Proteomes" id="UP000030765">
    <property type="component" value="Unassembled WGS sequence"/>
</dbReference>
<name>A0A084WMT0_ANOSI</name>
<evidence type="ECO:0000256" key="1">
    <source>
        <dbReference type="ARBA" id="ARBA00004479"/>
    </source>
</evidence>
<keyword evidence="4 13" id="KW-0732">Signal</keyword>
<dbReference type="Pfam" id="PF01839">
    <property type="entry name" value="FG-GAP"/>
    <property type="match status" value="3"/>
</dbReference>
<dbReference type="GO" id="GO:0033627">
    <property type="term" value="P:cell adhesion mediated by integrin"/>
    <property type="evidence" value="ECO:0007669"/>
    <property type="project" value="TreeGrafter"/>
</dbReference>
<feature type="signal peptide" evidence="13">
    <location>
        <begin position="1"/>
        <end position="18"/>
    </location>
</feature>
<evidence type="ECO:0000259" key="14">
    <source>
        <dbReference type="Pfam" id="PF20805"/>
    </source>
</evidence>
<dbReference type="PROSITE" id="PS51470">
    <property type="entry name" value="FG_GAP"/>
    <property type="match status" value="5"/>
</dbReference>
<comment type="similarity">
    <text evidence="2 13">Belongs to the integrin alpha chain family.</text>
</comment>
<dbReference type="GO" id="GO:0005178">
    <property type="term" value="F:integrin binding"/>
    <property type="evidence" value="ECO:0007669"/>
    <property type="project" value="TreeGrafter"/>
</dbReference>
<feature type="transmembrane region" description="Helical" evidence="13">
    <location>
        <begin position="1036"/>
        <end position="1057"/>
    </location>
</feature>
<feature type="repeat" description="FG-GAP" evidence="12">
    <location>
        <begin position="449"/>
        <end position="511"/>
    </location>
</feature>
<dbReference type="InterPro" id="IPR013519">
    <property type="entry name" value="Int_alpha_beta-p"/>
</dbReference>
<sequence>MKLRVICFLLLWLASGEGFNLSPTPSYTFKQPPLNTFINQTRSSYFGYSINLRNSGVFVGAPRAQSDLESQRKVNETGAVYRCSFTPNTSQCTPVYLDKLGNVHYENDSANPDIQSEKKDYQMLGASVDGLGSDDDWLVACAPKLIGDRVTSYWLHGICYLTESTRTSVDPKMVYKIKPLRNQAKQYDRSNYIYIFGEQGLSVHVTDDGKEVLIGAPGVLNWRGTVIRYRQLPILVNKTFEWKNVIREPNQANTSTHETVVPNPHLHLDANSYLGYSVSSGYFLGTQKLLYVAGAPQSQGQSGEVIIFDYVNNNTTQETNLVRYKTLEGQQFGEYFGYSLLTEDFNSDGLPDLAVGAPMHSHLMEHENGAVYVFLNGGDLRFELQVKLSSSYELGGRFGTSLGKIGDCNGDGYADIAIGAPFEGNGVVYIFLGSANGLQAKPSQRLEPPTHSLPLQPSRQAMFGFAISRGVDIDNNGYNDIAIGAPEGEAVYVYRTYPVVRIEARINSTKRELPAEGGTFEISCCWSAEFPAGIPFNVTLQYKVDIDKLMRRASVRNVQSSGNVTDQVVLVGTRTECKQFLVNVTASHTTLHQPIIIDMEYMMSEQATPPKDGPFCEHCAILDPNEFTRVQEWIPFRTGCMTDTCMSDLRITSIRWSDVPSPYLIGSTKVATIEVEIENSGENAFLPQVNLSVPSSLQAMAKSVPECVVSPAVDGQIAVLCDLNNRLPLRSGAKVKRSLQFDMTHLEGNRRELKVRAVSLTSSKEQWAKDNEMEYILPIRESSLMEILSKINPQSVSLDQQKGTVNMTQRVDVLNNGPSTMRDPLLYVDVPLTYIFGTKRCQIIDPEDVRATGSYNDTPLKIDWIQPNEDTTLPKFSFHIQNNPDVTEGVSAVETNDNQQPILNDDWMDVARAKRSNLWVQPIRQELSSIQPHDLPANRTVFFNCAQNSSAVECLQLQTRLDAIPSGPKPLRLELHYKLDLDAIAACLQEQEDIFVVQILSDLEKPSDGAKDTFSVVRNNPHTLVTRSASRSTPTWIYTTSSLGGLFLLAIITYVMFRQGFFKRQLKEDMTRLHRESVSFKNSSAASDDLEQEDDAI</sequence>
<dbReference type="InterPro" id="IPR028994">
    <property type="entry name" value="Integrin_alpha_N"/>
</dbReference>
<feature type="domain" description="Integrin alpha second immunoglobulin-like" evidence="14">
    <location>
        <begin position="640"/>
        <end position="779"/>
    </location>
</feature>
<dbReference type="GO" id="GO:0007157">
    <property type="term" value="P:heterophilic cell-cell adhesion via plasma membrane cell adhesion molecules"/>
    <property type="evidence" value="ECO:0007669"/>
    <property type="project" value="UniProtKB-ARBA"/>
</dbReference>
<dbReference type="InterPro" id="IPR048285">
    <property type="entry name" value="Integrin_alpha_Ig-like_2"/>
</dbReference>
<dbReference type="SUPFAM" id="SSF69179">
    <property type="entry name" value="Integrin domains"/>
    <property type="match status" value="2"/>
</dbReference>
<accession>A0A084WMT0</accession>
<dbReference type="PRINTS" id="PR01185">
    <property type="entry name" value="INTEGRINA"/>
</dbReference>
<evidence type="ECO:0000256" key="6">
    <source>
        <dbReference type="ARBA" id="ARBA00022889"/>
    </source>
</evidence>
<evidence type="ECO:0000256" key="4">
    <source>
        <dbReference type="ARBA" id="ARBA00022729"/>
    </source>
</evidence>
<dbReference type="PANTHER" id="PTHR23220:SF83">
    <property type="entry name" value="INTEGRIN ALPHA-PS3-RELATED"/>
    <property type="match status" value="1"/>
</dbReference>
<keyword evidence="5" id="KW-0677">Repeat</keyword>
<reference evidence="15 17" key="1">
    <citation type="journal article" date="2014" name="BMC Genomics">
        <title>Genome sequence of Anopheles sinensis provides insight into genetics basis of mosquito competence for malaria parasites.</title>
        <authorList>
            <person name="Zhou D."/>
            <person name="Zhang D."/>
            <person name="Ding G."/>
            <person name="Shi L."/>
            <person name="Hou Q."/>
            <person name="Ye Y."/>
            <person name="Xu Y."/>
            <person name="Zhou H."/>
            <person name="Xiong C."/>
            <person name="Li S."/>
            <person name="Yu J."/>
            <person name="Hong S."/>
            <person name="Yu X."/>
            <person name="Zou P."/>
            <person name="Chen C."/>
            <person name="Chang X."/>
            <person name="Wang W."/>
            <person name="Lv Y."/>
            <person name="Sun Y."/>
            <person name="Ma L."/>
            <person name="Shen B."/>
            <person name="Zhu C."/>
        </authorList>
    </citation>
    <scope>NUCLEOTIDE SEQUENCE [LARGE SCALE GENOMIC DNA]</scope>
</reference>
<keyword evidence="9 13" id="KW-0472">Membrane</keyword>
<dbReference type="InterPro" id="IPR000413">
    <property type="entry name" value="Integrin_alpha"/>
</dbReference>
<dbReference type="EMBL" id="ATLV01024506">
    <property type="status" value="NOT_ANNOTATED_CDS"/>
    <property type="molecule type" value="Genomic_DNA"/>
</dbReference>
<dbReference type="SMART" id="SM00191">
    <property type="entry name" value="Int_alpha"/>
    <property type="match status" value="6"/>
</dbReference>
<dbReference type="GO" id="GO:0007229">
    <property type="term" value="P:integrin-mediated signaling pathway"/>
    <property type="evidence" value="ECO:0007669"/>
    <property type="project" value="UniProtKB-KW"/>
</dbReference>
<evidence type="ECO:0000256" key="3">
    <source>
        <dbReference type="ARBA" id="ARBA00022692"/>
    </source>
</evidence>
<dbReference type="VEuPathDB" id="VectorBase:ASIC019585"/>
<dbReference type="AlphaFoldDB" id="A0A084WMT0"/>
<dbReference type="EMBL" id="KE525352">
    <property type="protein sequence ID" value="KFB51524.1"/>
    <property type="molecule type" value="Genomic_DNA"/>
</dbReference>
<evidence type="ECO:0000256" key="2">
    <source>
        <dbReference type="ARBA" id="ARBA00008054"/>
    </source>
</evidence>
<dbReference type="Gene3D" id="1.20.5.930">
    <property type="entry name" value="Bicelle-embedded integrin alpha(iib) transmembrane segment"/>
    <property type="match status" value="1"/>
</dbReference>
<dbReference type="GO" id="GO:0007160">
    <property type="term" value="P:cell-matrix adhesion"/>
    <property type="evidence" value="ECO:0007669"/>
    <property type="project" value="TreeGrafter"/>
</dbReference>
<evidence type="ECO:0000256" key="13">
    <source>
        <dbReference type="RuleBase" id="RU003762"/>
    </source>
</evidence>
<comment type="subcellular location">
    <subcellularLocation>
        <location evidence="1 13">Membrane</location>
        <topology evidence="1 13">Single-pass type I membrane protein</topology>
    </subcellularLocation>
</comment>
<keyword evidence="8 13" id="KW-0401">Integrin</keyword>
<gene>
    <name evidence="15" type="ORF">ZHAS_00019585</name>
</gene>
<dbReference type="Gene3D" id="2.60.40.1460">
    <property type="entry name" value="Integrin domains. Chain A, domain 2"/>
    <property type="match status" value="1"/>
</dbReference>
<dbReference type="Gene3D" id="2.130.10.130">
    <property type="entry name" value="Integrin alpha, N-terminal"/>
    <property type="match status" value="1"/>
</dbReference>
<dbReference type="OrthoDB" id="5573735at2759"/>
<feature type="repeat" description="FG-GAP" evidence="12">
    <location>
        <begin position="31"/>
        <end position="92"/>
    </location>
</feature>
<dbReference type="EnsemblMetazoa" id="ASIC019585-RA">
    <property type="protein sequence ID" value="ASIC019585-PA"/>
    <property type="gene ID" value="ASIC019585"/>
</dbReference>
<reference evidence="16" key="2">
    <citation type="submission" date="2020-05" db="UniProtKB">
        <authorList>
            <consortium name="EnsemblMetazoa"/>
        </authorList>
    </citation>
    <scope>IDENTIFICATION</scope>
</reference>
<dbReference type="PANTHER" id="PTHR23220">
    <property type="entry name" value="INTEGRIN ALPHA"/>
    <property type="match status" value="1"/>
</dbReference>
<evidence type="ECO:0000313" key="17">
    <source>
        <dbReference type="Proteomes" id="UP000030765"/>
    </source>
</evidence>
<evidence type="ECO:0000256" key="8">
    <source>
        <dbReference type="ARBA" id="ARBA00023037"/>
    </source>
</evidence>
<feature type="chain" id="PRO_5001422797" evidence="13">
    <location>
        <begin position="19"/>
        <end position="1097"/>
    </location>
</feature>
<keyword evidence="6 13" id="KW-0130">Cell adhesion</keyword>
<dbReference type="InterPro" id="IPR013517">
    <property type="entry name" value="FG-GAP"/>
</dbReference>
<dbReference type="PROSITE" id="PS00242">
    <property type="entry name" value="INTEGRIN_ALPHA"/>
    <property type="match status" value="1"/>
</dbReference>
<evidence type="ECO:0000313" key="16">
    <source>
        <dbReference type="EnsemblMetazoa" id="ASIC019585-PA"/>
    </source>
</evidence>
<dbReference type="GO" id="GO:0008305">
    <property type="term" value="C:integrin complex"/>
    <property type="evidence" value="ECO:0007669"/>
    <property type="project" value="InterPro"/>
</dbReference>
<keyword evidence="7 13" id="KW-1133">Transmembrane helix</keyword>
<keyword evidence="10 13" id="KW-0675">Receptor</keyword>
<dbReference type="OMA" id="PGNCRVR"/>
<keyword evidence="3 13" id="KW-0812">Transmembrane</keyword>
<proteinExistence type="inferred from homology"/>
<keyword evidence="17" id="KW-1185">Reference proteome</keyword>
<feature type="repeat" description="FG-GAP" evidence="12">
    <location>
        <begin position="385"/>
        <end position="440"/>
    </location>
</feature>
<dbReference type="InterPro" id="IPR018184">
    <property type="entry name" value="Integrin_alpha_C_CS"/>
</dbReference>
<feature type="repeat" description="FG-GAP" evidence="12">
    <location>
        <begin position="186"/>
        <end position="238"/>
    </location>
</feature>
<evidence type="ECO:0000256" key="5">
    <source>
        <dbReference type="ARBA" id="ARBA00022737"/>
    </source>
</evidence>
<dbReference type="GO" id="GO:0009897">
    <property type="term" value="C:external side of plasma membrane"/>
    <property type="evidence" value="ECO:0007669"/>
    <property type="project" value="TreeGrafter"/>
</dbReference>
<dbReference type="Pfam" id="PF20805">
    <property type="entry name" value="Integrin_A_Ig_2"/>
    <property type="match status" value="1"/>
</dbReference>
<evidence type="ECO:0000256" key="9">
    <source>
        <dbReference type="ARBA" id="ARBA00023136"/>
    </source>
</evidence>
<dbReference type="Gene3D" id="2.60.40.1510">
    <property type="entry name" value="ntegrin, alpha v. Chain A, domain 3"/>
    <property type="match status" value="1"/>
</dbReference>
<evidence type="ECO:0000256" key="7">
    <source>
        <dbReference type="ARBA" id="ARBA00022989"/>
    </source>
</evidence>
<dbReference type="STRING" id="74873.A0A084WMT0"/>
<protein>
    <submittedName>
        <fullName evidence="15">AGAP006826-PA-like protein</fullName>
    </submittedName>
</protein>
<keyword evidence="11" id="KW-0325">Glycoprotein</keyword>
<evidence type="ECO:0000313" key="15">
    <source>
        <dbReference type="EMBL" id="KFB51524.1"/>
    </source>
</evidence>
<evidence type="ECO:0000256" key="11">
    <source>
        <dbReference type="ARBA" id="ARBA00023180"/>
    </source>
</evidence>
<dbReference type="VEuPathDB" id="VectorBase:ASIS021797"/>
<evidence type="ECO:0000256" key="12">
    <source>
        <dbReference type="PROSITE-ProRule" id="PRU00803"/>
    </source>
</evidence>
<dbReference type="VEuPathDB" id="VectorBase:ASIS006196"/>
<dbReference type="SUPFAM" id="SSF69318">
    <property type="entry name" value="Integrin alpha N-terminal domain"/>
    <property type="match status" value="1"/>
</dbReference>
<organism evidence="15">
    <name type="scientific">Anopheles sinensis</name>
    <name type="common">Mosquito</name>
    <dbReference type="NCBI Taxonomy" id="74873"/>
    <lineage>
        <taxon>Eukaryota</taxon>
        <taxon>Metazoa</taxon>
        <taxon>Ecdysozoa</taxon>
        <taxon>Arthropoda</taxon>
        <taxon>Hexapoda</taxon>
        <taxon>Insecta</taxon>
        <taxon>Pterygota</taxon>
        <taxon>Neoptera</taxon>
        <taxon>Endopterygota</taxon>
        <taxon>Diptera</taxon>
        <taxon>Nematocera</taxon>
        <taxon>Culicoidea</taxon>
        <taxon>Culicidae</taxon>
        <taxon>Anophelinae</taxon>
        <taxon>Anopheles</taxon>
    </lineage>
</organism>